<dbReference type="Pfam" id="PF14244">
    <property type="entry name" value="Retrotran_gag_3"/>
    <property type="match status" value="1"/>
</dbReference>
<dbReference type="InterPro" id="IPR029472">
    <property type="entry name" value="Copia-like_N"/>
</dbReference>
<evidence type="ECO:0000313" key="2">
    <source>
        <dbReference type="EMBL" id="KAK2999413.1"/>
    </source>
</evidence>
<keyword evidence="3" id="KW-1185">Reference proteome</keyword>
<dbReference type="PANTHER" id="PTHR37610">
    <property type="entry name" value="CCHC-TYPE DOMAIN-CONTAINING PROTEIN"/>
    <property type="match status" value="1"/>
</dbReference>
<evidence type="ECO:0000259" key="1">
    <source>
        <dbReference type="Pfam" id="PF14244"/>
    </source>
</evidence>
<comment type="caution">
    <text evidence="2">The sequence shown here is derived from an EMBL/GenBank/DDBJ whole genome shotgun (WGS) entry which is preliminary data.</text>
</comment>
<accession>A0AA89AE13</accession>
<dbReference type="AlphaFoldDB" id="A0AA89AE13"/>
<organism evidence="2 3">
    <name type="scientific">Escallonia herrerae</name>
    <dbReference type="NCBI Taxonomy" id="1293975"/>
    <lineage>
        <taxon>Eukaryota</taxon>
        <taxon>Viridiplantae</taxon>
        <taxon>Streptophyta</taxon>
        <taxon>Embryophyta</taxon>
        <taxon>Tracheophyta</taxon>
        <taxon>Spermatophyta</taxon>
        <taxon>Magnoliopsida</taxon>
        <taxon>eudicotyledons</taxon>
        <taxon>Gunneridae</taxon>
        <taxon>Pentapetalae</taxon>
        <taxon>asterids</taxon>
        <taxon>campanulids</taxon>
        <taxon>Escalloniales</taxon>
        <taxon>Escalloniaceae</taxon>
        <taxon>Escallonia</taxon>
    </lineage>
</organism>
<dbReference type="Proteomes" id="UP001188597">
    <property type="component" value="Unassembled WGS sequence"/>
</dbReference>
<sequence>MYDISTGDLVSSANANQSKPVDTISPYYLHLSDHFGLIFLMHPLSESGDNYFMWRLDFVNALHFKNKGSFTDGTIAKSKINSLDLQSWIQCNAMVLSWVTNVVDKELQGSTAHVKTTKEIWNDLEERFIQEIVPRVCGLKRAIAFLQ</sequence>
<dbReference type="EMBL" id="JAVXUP010003291">
    <property type="protein sequence ID" value="KAK2999413.1"/>
    <property type="molecule type" value="Genomic_DNA"/>
</dbReference>
<name>A0AA89AE13_9ASTE</name>
<reference evidence="2" key="1">
    <citation type="submission" date="2022-12" db="EMBL/GenBank/DDBJ databases">
        <title>Draft genome assemblies for two species of Escallonia (Escalloniales).</title>
        <authorList>
            <person name="Chanderbali A."/>
            <person name="Dervinis C."/>
            <person name="Anghel I."/>
            <person name="Soltis D."/>
            <person name="Soltis P."/>
            <person name="Zapata F."/>
        </authorList>
    </citation>
    <scope>NUCLEOTIDE SEQUENCE</scope>
    <source>
        <strain evidence="2">UCBG64.0493</strain>
        <tissue evidence="2">Leaf</tissue>
    </source>
</reference>
<dbReference type="PANTHER" id="PTHR37610:SF97">
    <property type="entry name" value="RETROTRANSPOSON GAG DOMAIN-CONTAINING PROTEIN"/>
    <property type="match status" value="1"/>
</dbReference>
<feature type="domain" description="Retrotransposon Copia-like N-terminal" evidence="1">
    <location>
        <begin position="30"/>
        <end position="77"/>
    </location>
</feature>
<protein>
    <recommendedName>
        <fullName evidence="1">Retrotransposon Copia-like N-terminal domain-containing protein</fullName>
    </recommendedName>
</protein>
<evidence type="ECO:0000313" key="3">
    <source>
        <dbReference type="Proteomes" id="UP001188597"/>
    </source>
</evidence>
<proteinExistence type="predicted"/>
<gene>
    <name evidence="2" type="ORF">RJ639_023497</name>
</gene>